<dbReference type="EMBL" id="SMFX01000001">
    <property type="protein sequence ID" value="TCK18494.1"/>
    <property type="molecule type" value="Genomic_DNA"/>
</dbReference>
<sequence>MQARQTALTPRLQTVQSAVQHNCHIADARFASDYTLCVYLLKMREYYRWEQRLPYGTRISNDAVGDWLTAREEFWETLENENFQPVEIDGQQFDPFDSDAINDALKNDRLIYSAGYGNMAKPLFMLARLERSFEQDGNSVYITTEEYARDLVAPPAMSLDGKMFIRQESLRRMLWERYEEWRWNRPDNAMARAIGCYDFDNNLDSSLDSMTRHETDTLILHEIGEIEAGKQLGKGWEEMLASLPRSRLELMARAVRDHLADALSTLPALLEQEHPASLHFYFGNLSGMRKQIYPALFQAYNHWVECGNRDELQRQLEVGRDHWLQVADELMQLHEGRVKKAWTDMETLIEKKAL</sequence>
<evidence type="ECO:0000259" key="1">
    <source>
        <dbReference type="Pfam" id="PF21739"/>
    </source>
</evidence>
<feature type="domain" description="DUF6866" evidence="1">
    <location>
        <begin position="15"/>
        <end position="166"/>
    </location>
</feature>
<evidence type="ECO:0000313" key="4">
    <source>
        <dbReference type="Proteomes" id="UP000295707"/>
    </source>
</evidence>
<name>A0A4R1H9D7_9GAMM</name>
<evidence type="ECO:0000313" key="3">
    <source>
        <dbReference type="EMBL" id="TCK18494.1"/>
    </source>
</evidence>
<dbReference type="Pfam" id="PF21739">
    <property type="entry name" value="DUF6866_N"/>
    <property type="match status" value="1"/>
</dbReference>
<dbReference type="RefSeq" id="WP_243640710.1">
    <property type="nucleotide sequence ID" value="NZ_SMFX01000001.1"/>
</dbReference>
<dbReference type="NCBIfam" id="NF045620">
    <property type="entry name" value="Sfum_1244_fam"/>
    <property type="match status" value="1"/>
</dbReference>
<protein>
    <submittedName>
        <fullName evidence="3">Uncharacterized protein</fullName>
    </submittedName>
</protein>
<organism evidence="3 4">
    <name type="scientific">Thiogranum longum</name>
    <dbReference type="NCBI Taxonomy" id="1537524"/>
    <lineage>
        <taxon>Bacteria</taxon>
        <taxon>Pseudomonadati</taxon>
        <taxon>Pseudomonadota</taxon>
        <taxon>Gammaproteobacteria</taxon>
        <taxon>Chromatiales</taxon>
        <taxon>Ectothiorhodospiraceae</taxon>
        <taxon>Thiogranum</taxon>
    </lineage>
</organism>
<feature type="domain" description="DUF6866" evidence="2">
    <location>
        <begin position="171"/>
        <end position="351"/>
    </location>
</feature>
<evidence type="ECO:0000259" key="2">
    <source>
        <dbReference type="Pfam" id="PF21740"/>
    </source>
</evidence>
<keyword evidence="4" id="KW-1185">Reference proteome</keyword>
<dbReference type="AlphaFoldDB" id="A0A4R1H9D7"/>
<gene>
    <name evidence="3" type="ORF">DFR30_1772</name>
</gene>
<dbReference type="Pfam" id="PF21740">
    <property type="entry name" value="DUF6866_C"/>
    <property type="match status" value="1"/>
</dbReference>
<dbReference type="InterPro" id="IPR049200">
    <property type="entry name" value="DUF6866_C"/>
</dbReference>
<dbReference type="InterPro" id="IPR049199">
    <property type="entry name" value="DUF6866_N"/>
</dbReference>
<accession>A0A4R1H9D7</accession>
<dbReference type="Proteomes" id="UP000295707">
    <property type="component" value="Unassembled WGS sequence"/>
</dbReference>
<comment type="caution">
    <text evidence="3">The sequence shown here is derived from an EMBL/GenBank/DDBJ whole genome shotgun (WGS) entry which is preliminary data.</text>
</comment>
<reference evidence="3 4" key="1">
    <citation type="submission" date="2019-03" db="EMBL/GenBank/DDBJ databases">
        <title>Genomic Encyclopedia of Type Strains, Phase IV (KMG-IV): sequencing the most valuable type-strain genomes for metagenomic binning, comparative biology and taxonomic classification.</title>
        <authorList>
            <person name="Goeker M."/>
        </authorList>
    </citation>
    <scope>NUCLEOTIDE SEQUENCE [LARGE SCALE GENOMIC DNA]</scope>
    <source>
        <strain evidence="3 4">DSM 19610</strain>
    </source>
</reference>
<proteinExistence type="predicted"/>
<dbReference type="InterPro" id="IPR054640">
    <property type="entry name" value="Sfum_1244-like"/>
</dbReference>